<proteinExistence type="predicted"/>
<sequence>MMVPQTSLGKNLLDKRIVVPYTLSPKYFEELESPILKGLTLIWDNDDLFLGVSKPSPYSGEGFFLSRSNVMKIDIAYFRKSGKICAYLTREMV</sequence>
<dbReference type="Proteomes" id="UP001594351">
    <property type="component" value="Unassembled WGS sequence"/>
</dbReference>
<name>A0ABV6Z4J6_UNCC1</name>
<gene>
    <name evidence="1" type="ORF">ACFL27_24520</name>
</gene>
<organism evidence="1 2">
    <name type="scientific">candidate division CSSED10-310 bacterium</name>
    <dbReference type="NCBI Taxonomy" id="2855610"/>
    <lineage>
        <taxon>Bacteria</taxon>
        <taxon>Bacteria division CSSED10-310</taxon>
    </lineage>
</organism>
<keyword evidence="2" id="KW-1185">Reference proteome</keyword>
<protein>
    <submittedName>
        <fullName evidence="1">Uncharacterized protein</fullName>
    </submittedName>
</protein>
<evidence type="ECO:0000313" key="2">
    <source>
        <dbReference type="Proteomes" id="UP001594351"/>
    </source>
</evidence>
<accession>A0ABV6Z4J6</accession>
<reference evidence="1 2" key="1">
    <citation type="submission" date="2024-09" db="EMBL/GenBank/DDBJ databases">
        <title>Laminarin stimulates single cell rates of sulfate reduction while oxygen inhibits transcriptomic activity in coastal marine sediment.</title>
        <authorList>
            <person name="Lindsay M."/>
            <person name="Orcutt B."/>
            <person name="Emerson D."/>
            <person name="Stepanauskas R."/>
            <person name="D'Angelo T."/>
        </authorList>
    </citation>
    <scope>NUCLEOTIDE SEQUENCE [LARGE SCALE GENOMIC DNA]</scope>
    <source>
        <strain evidence="1">SAG AM-311-K15</strain>
    </source>
</reference>
<evidence type="ECO:0000313" key="1">
    <source>
        <dbReference type="EMBL" id="MFC1853374.1"/>
    </source>
</evidence>
<comment type="caution">
    <text evidence="1">The sequence shown here is derived from an EMBL/GenBank/DDBJ whole genome shotgun (WGS) entry which is preliminary data.</text>
</comment>
<dbReference type="EMBL" id="JBHPBY010000485">
    <property type="protein sequence ID" value="MFC1853374.1"/>
    <property type="molecule type" value="Genomic_DNA"/>
</dbReference>